<dbReference type="EMBL" id="AVOT02025711">
    <property type="protein sequence ID" value="MBW0517147.1"/>
    <property type="molecule type" value="Genomic_DNA"/>
</dbReference>
<proteinExistence type="predicted"/>
<dbReference type="Proteomes" id="UP000765509">
    <property type="component" value="Unassembled WGS sequence"/>
</dbReference>
<feature type="region of interest" description="Disordered" evidence="1">
    <location>
        <begin position="138"/>
        <end position="198"/>
    </location>
</feature>
<sequence>MQNSQPFRPRYPLPPISSSYQLYVPGQMAPRQPLKFYYCLEEGHSAIRYNHVTEDLEKIIVLKCGRTYLFSNLQRLPTEGPKSTKELVRNFSKEQEYFTKKMMEQLNPPPKQQGKKLIDDHKDKKAATIAQVEELGNWKPPQISPANENIKINVGSRKTEQRTLRQETQGQAQKECKNETQKYLKKKIPGSYHEKNEV</sequence>
<accession>A0A9Q3EBL3</accession>
<evidence type="ECO:0000313" key="2">
    <source>
        <dbReference type="EMBL" id="MBW0517147.1"/>
    </source>
</evidence>
<name>A0A9Q3EBL3_9BASI</name>
<reference evidence="2" key="1">
    <citation type="submission" date="2021-03" db="EMBL/GenBank/DDBJ databases">
        <title>Draft genome sequence of rust myrtle Austropuccinia psidii MF-1, a brazilian biotype.</title>
        <authorList>
            <person name="Quecine M.C."/>
            <person name="Pachon D.M.R."/>
            <person name="Bonatelli M.L."/>
            <person name="Correr F.H."/>
            <person name="Franceschini L.M."/>
            <person name="Leite T.F."/>
            <person name="Margarido G.R.A."/>
            <person name="Almeida C.A."/>
            <person name="Ferrarezi J.A."/>
            <person name="Labate C.A."/>
        </authorList>
    </citation>
    <scope>NUCLEOTIDE SEQUENCE</scope>
    <source>
        <strain evidence="2">MF-1</strain>
    </source>
</reference>
<evidence type="ECO:0000313" key="3">
    <source>
        <dbReference type="Proteomes" id="UP000765509"/>
    </source>
</evidence>
<comment type="caution">
    <text evidence="2">The sequence shown here is derived from an EMBL/GenBank/DDBJ whole genome shotgun (WGS) entry which is preliminary data.</text>
</comment>
<evidence type="ECO:0000256" key="1">
    <source>
        <dbReference type="SAM" id="MobiDB-lite"/>
    </source>
</evidence>
<dbReference type="OrthoDB" id="2518564at2759"/>
<organism evidence="2 3">
    <name type="scientific">Austropuccinia psidii MF-1</name>
    <dbReference type="NCBI Taxonomy" id="1389203"/>
    <lineage>
        <taxon>Eukaryota</taxon>
        <taxon>Fungi</taxon>
        <taxon>Dikarya</taxon>
        <taxon>Basidiomycota</taxon>
        <taxon>Pucciniomycotina</taxon>
        <taxon>Pucciniomycetes</taxon>
        <taxon>Pucciniales</taxon>
        <taxon>Sphaerophragmiaceae</taxon>
        <taxon>Austropuccinia</taxon>
    </lineage>
</organism>
<gene>
    <name evidence="2" type="ORF">O181_056862</name>
</gene>
<keyword evidence="3" id="KW-1185">Reference proteome</keyword>
<dbReference type="AlphaFoldDB" id="A0A9Q3EBL3"/>
<protein>
    <submittedName>
        <fullName evidence="2">Uncharacterized protein</fullName>
    </submittedName>
</protein>